<evidence type="ECO:0000256" key="1">
    <source>
        <dbReference type="ARBA" id="ARBA00004141"/>
    </source>
</evidence>
<feature type="transmembrane region" description="Helical" evidence="5">
    <location>
        <begin position="150"/>
        <end position="170"/>
    </location>
</feature>
<feature type="transmembrane region" description="Helical" evidence="5">
    <location>
        <begin position="37"/>
        <end position="57"/>
    </location>
</feature>
<gene>
    <name evidence="6" type="ORF">SCF082_LOCUS45139</name>
</gene>
<keyword evidence="4 5" id="KW-0472">Membrane</keyword>
<dbReference type="Proteomes" id="UP001642464">
    <property type="component" value="Unassembled WGS sequence"/>
</dbReference>
<dbReference type="EMBL" id="CAXAMM010040906">
    <property type="protein sequence ID" value="CAK9096105.1"/>
    <property type="molecule type" value="Genomic_DNA"/>
</dbReference>
<sequence length="337" mass="35380">MVSDVAMKLISAAMIFAVALIGSALSRITSNLAPKVVRVINAGAGGILLAVTLVHMLSDNSGELDTAGTSIFKFFTGTEDGSFPLGFALYGLGFLANVSVAVFWPDKSEEFEDQEHGFLSTWEDDSSFDSGSPGPDTMEVSHQQSCASGLSALFGLCLHSLVAGTAAGAAEGMGSFGPTVVAILMHKGFAAFSVGSLMMPSVTTRCWWLSMVTLALMAPVSIILGMQLMQDFSGPISAGLICFAAGAFACNRHLRHADACFTVGKGHMEEAEFYGGAIGILHHVLVSHLVLEGCGAKSVANKDQDSKSFGYPLSEPVHNGAMAEPWRSHGQTYIFPL</sequence>
<dbReference type="PANTHER" id="PTHR11040:SF140">
    <property type="entry name" value="ZRT (ZRT), IRT- (IRT-) LIKE PROTEIN TRANSPORTER"/>
    <property type="match status" value="1"/>
</dbReference>
<proteinExistence type="predicted"/>
<dbReference type="PANTHER" id="PTHR11040">
    <property type="entry name" value="ZINC/IRON TRANSPORTER"/>
    <property type="match status" value="1"/>
</dbReference>
<organism evidence="6 7">
    <name type="scientific">Durusdinium trenchii</name>
    <dbReference type="NCBI Taxonomy" id="1381693"/>
    <lineage>
        <taxon>Eukaryota</taxon>
        <taxon>Sar</taxon>
        <taxon>Alveolata</taxon>
        <taxon>Dinophyceae</taxon>
        <taxon>Suessiales</taxon>
        <taxon>Symbiodiniaceae</taxon>
        <taxon>Durusdinium</taxon>
    </lineage>
</organism>
<evidence type="ECO:0000313" key="7">
    <source>
        <dbReference type="Proteomes" id="UP001642464"/>
    </source>
</evidence>
<reference evidence="6 7" key="1">
    <citation type="submission" date="2024-02" db="EMBL/GenBank/DDBJ databases">
        <authorList>
            <person name="Chen Y."/>
            <person name="Shah S."/>
            <person name="Dougan E. K."/>
            <person name="Thang M."/>
            <person name="Chan C."/>
        </authorList>
    </citation>
    <scope>NUCLEOTIDE SEQUENCE [LARGE SCALE GENOMIC DNA]</scope>
</reference>
<feature type="transmembrane region" description="Helical" evidence="5">
    <location>
        <begin position="206"/>
        <end position="226"/>
    </location>
</feature>
<name>A0ABP0R691_9DINO</name>
<dbReference type="Pfam" id="PF02535">
    <property type="entry name" value="Zip"/>
    <property type="match status" value="1"/>
</dbReference>
<feature type="transmembrane region" description="Helical" evidence="5">
    <location>
        <begin position="83"/>
        <end position="104"/>
    </location>
</feature>
<accession>A0ABP0R691</accession>
<evidence type="ECO:0000256" key="4">
    <source>
        <dbReference type="ARBA" id="ARBA00023136"/>
    </source>
</evidence>
<keyword evidence="3 5" id="KW-1133">Transmembrane helix</keyword>
<keyword evidence="2 5" id="KW-0812">Transmembrane</keyword>
<dbReference type="InterPro" id="IPR003689">
    <property type="entry name" value="ZIP"/>
</dbReference>
<feature type="transmembrane region" description="Helical" evidence="5">
    <location>
        <begin position="6"/>
        <end position="25"/>
    </location>
</feature>
<evidence type="ECO:0000256" key="3">
    <source>
        <dbReference type="ARBA" id="ARBA00022989"/>
    </source>
</evidence>
<comment type="subcellular location">
    <subcellularLocation>
        <location evidence="1">Membrane</location>
        <topology evidence="1">Multi-pass membrane protein</topology>
    </subcellularLocation>
</comment>
<comment type="caution">
    <text evidence="6">The sequence shown here is derived from an EMBL/GenBank/DDBJ whole genome shotgun (WGS) entry which is preliminary data.</text>
</comment>
<feature type="transmembrane region" description="Helical" evidence="5">
    <location>
        <begin position="232"/>
        <end position="250"/>
    </location>
</feature>
<evidence type="ECO:0000256" key="5">
    <source>
        <dbReference type="SAM" id="Phobius"/>
    </source>
</evidence>
<feature type="transmembrane region" description="Helical" evidence="5">
    <location>
        <begin position="176"/>
        <end position="194"/>
    </location>
</feature>
<keyword evidence="7" id="KW-1185">Reference proteome</keyword>
<evidence type="ECO:0000256" key="2">
    <source>
        <dbReference type="ARBA" id="ARBA00022692"/>
    </source>
</evidence>
<evidence type="ECO:0000313" key="6">
    <source>
        <dbReference type="EMBL" id="CAK9096105.1"/>
    </source>
</evidence>
<protein>
    <submittedName>
        <fullName evidence="6">Uncharacterized protein</fullName>
    </submittedName>
</protein>